<dbReference type="Proteomes" id="UP000265140">
    <property type="component" value="Chromosome 17"/>
</dbReference>
<dbReference type="Bgee" id="ENSELUG00000008075">
    <property type="expression patterns" value="Expressed in testis and 14 other cell types or tissues"/>
</dbReference>
<dbReference type="InParanoid" id="A0A3P8XS51"/>
<comment type="subcellular location">
    <subcellularLocation>
        <location evidence="3">Mitochondrion</location>
    </subcellularLocation>
</comment>
<dbReference type="AlphaFoldDB" id="A0A3P8XS51"/>
<comment type="catalytic activity">
    <reaction evidence="1">
        <text>a uridine in mRNA = a pseudouridine in mRNA</text>
        <dbReference type="Rhea" id="RHEA:56644"/>
        <dbReference type="Rhea" id="RHEA-COMP:14658"/>
        <dbReference type="Rhea" id="RHEA-COMP:14659"/>
        <dbReference type="ChEBI" id="CHEBI:65314"/>
        <dbReference type="ChEBI" id="CHEBI:65315"/>
    </reaction>
</comment>
<dbReference type="PANTHER" id="PTHR21600">
    <property type="entry name" value="MITOCHONDRIAL RNA PSEUDOURIDINE SYNTHASE"/>
    <property type="match status" value="1"/>
</dbReference>
<dbReference type="GeneTree" id="ENSGT00940000158436"/>
<dbReference type="GO" id="GO:0005739">
    <property type="term" value="C:mitochondrion"/>
    <property type="evidence" value="ECO:0007669"/>
    <property type="project" value="UniProtKB-SubCell"/>
</dbReference>
<dbReference type="Ensembl" id="ENSELUT00000007496.3">
    <property type="protein sequence ID" value="ENSELUP00000007295.1"/>
    <property type="gene ID" value="ENSELUG00000008075.3"/>
</dbReference>
<evidence type="ECO:0000256" key="6">
    <source>
        <dbReference type="ARBA" id="ARBA00023128"/>
    </source>
</evidence>
<keyword evidence="7" id="KW-0413">Isomerase</keyword>
<keyword evidence="5" id="KW-0809">Transit peptide</keyword>
<comment type="catalytic activity">
    <reaction evidence="2">
        <text>uridine in 5S rRNA = pseudouridine in 5S rRNA</text>
        <dbReference type="Rhea" id="RHEA:47036"/>
        <dbReference type="Rhea" id="RHEA-COMP:11730"/>
        <dbReference type="Rhea" id="RHEA-COMP:11731"/>
        <dbReference type="ChEBI" id="CHEBI:65314"/>
        <dbReference type="ChEBI" id="CHEBI:65315"/>
    </reaction>
</comment>
<dbReference type="PANTHER" id="PTHR21600:SF83">
    <property type="entry name" value="PSEUDOURIDYLATE SYNTHASE RPUSD4, MITOCHONDRIAL"/>
    <property type="match status" value="1"/>
</dbReference>
<evidence type="ECO:0000313" key="12">
    <source>
        <dbReference type="Ensembl" id="ENSELUP00000007295.1"/>
    </source>
</evidence>
<evidence type="ECO:0000256" key="9">
    <source>
        <dbReference type="ARBA" id="ARBA00039953"/>
    </source>
</evidence>
<evidence type="ECO:0000256" key="7">
    <source>
        <dbReference type="ARBA" id="ARBA00023235"/>
    </source>
</evidence>
<dbReference type="GO" id="GO:0001522">
    <property type="term" value="P:pseudouridine synthesis"/>
    <property type="evidence" value="ECO:0007669"/>
    <property type="project" value="InterPro"/>
</dbReference>
<dbReference type="GO" id="GO:0009982">
    <property type="term" value="F:pseudouridine synthase activity"/>
    <property type="evidence" value="ECO:0007669"/>
    <property type="project" value="InterPro"/>
</dbReference>
<reference evidence="12" key="4">
    <citation type="submission" date="2025-09" db="UniProtKB">
        <authorList>
            <consortium name="Ensembl"/>
        </authorList>
    </citation>
    <scope>IDENTIFICATION</scope>
</reference>
<dbReference type="STRING" id="8010.ENSELUP00000007295"/>
<dbReference type="OrthoDB" id="428658at2759"/>
<accession>A0A3P8XS51</accession>
<dbReference type="Gene3D" id="3.30.2350.10">
    <property type="entry name" value="Pseudouridine synthase"/>
    <property type="match status" value="1"/>
</dbReference>
<evidence type="ECO:0000256" key="4">
    <source>
        <dbReference type="ARBA" id="ARBA00010876"/>
    </source>
</evidence>
<dbReference type="CDD" id="cd02869">
    <property type="entry name" value="PseudoU_synth_RluA_like"/>
    <property type="match status" value="1"/>
</dbReference>
<dbReference type="FunFam" id="3.30.2350.10:FF:000015">
    <property type="entry name" value="Mitochondrial RNA pseudouridine synthase RPUSD4"/>
    <property type="match status" value="1"/>
</dbReference>
<dbReference type="GeneID" id="105016857"/>
<evidence type="ECO:0000256" key="8">
    <source>
        <dbReference type="ARBA" id="ARBA00036943"/>
    </source>
</evidence>
<evidence type="ECO:0000313" key="13">
    <source>
        <dbReference type="Proteomes" id="UP000265140"/>
    </source>
</evidence>
<evidence type="ECO:0000256" key="2">
    <source>
        <dbReference type="ARBA" id="ARBA00001896"/>
    </source>
</evidence>
<keyword evidence="13" id="KW-1185">Reference proteome</keyword>
<feature type="domain" description="Pseudouridine synthase RsuA/RluA-like" evidence="11">
    <location>
        <begin position="118"/>
        <end position="291"/>
    </location>
</feature>
<organism evidence="12 13">
    <name type="scientific">Esox lucius</name>
    <name type="common">Northern pike</name>
    <dbReference type="NCBI Taxonomy" id="8010"/>
    <lineage>
        <taxon>Eukaryota</taxon>
        <taxon>Metazoa</taxon>
        <taxon>Chordata</taxon>
        <taxon>Craniata</taxon>
        <taxon>Vertebrata</taxon>
        <taxon>Euteleostomi</taxon>
        <taxon>Actinopterygii</taxon>
        <taxon>Neopterygii</taxon>
        <taxon>Teleostei</taxon>
        <taxon>Protacanthopterygii</taxon>
        <taxon>Esociformes</taxon>
        <taxon>Esocidae</taxon>
        <taxon>Esox</taxon>
    </lineage>
</organism>
<name>A0A3P8XS51_ESOLU</name>
<proteinExistence type="inferred from homology"/>
<sequence length="382" mass="42350">MLICRGRRASNCYISSGVASLLTRTHASARREAAGSDSDKRPNLRAIDLALKIRLEKEKEKATVGGSKKGVPNSSVPLSPLQKRVTELRQFTQQLQNVHPNVLAKHLQRGLIYPHPELAVINKPYGIYVQDGSKANNSISDVLPIISKMIDGMKAESQLHICLGLDKETTGTLLLARTKEALDCVQSLHRNHQVQRKYWVVTVGVPVPSEGVIDIPIIEREVTGAQPHYKMGLSPVYRVSNGGEGVTKVRANRHAQGAVTQYRVLDSSNGCSLVELQPITGVKHQLRVHMAYGLGCAILGDHKYSHWIKLAPQKLPDGVLRKLGLEQSKARHLPLHLHARQLTLPEFKGQRDITVSCPLPKFFTSTLRRLQIPIPDKKDDDK</sequence>
<dbReference type="InterPro" id="IPR050188">
    <property type="entry name" value="RluA_PseudoU_synthase"/>
</dbReference>
<keyword evidence="6" id="KW-0496">Mitochondrion</keyword>
<dbReference type="InterPro" id="IPR006145">
    <property type="entry name" value="PsdUridine_synth_RsuA/RluA"/>
</dbReference>
<protein>
    <recommendedName>
        <fullName evidence="9">Pseudouridylate synthase RPUSD4, mitochondrial</fullName>
    </recommendedName>
    <alternativeName>
        <fullName evidence="10">RNA pseudouridylate synthase domain-containing protein 4</fullName>
    </alternativeName>
</protein>
<reference evidence="12" key="2">
    <citation type="submission" date="2020-02" db="EMBL/GenBank/DDBJ databases">
        <title>Esox lucius (northern pike) genome, fEsoLuc1, primary haplotype.</title>
        <authorList>
            <person name="Myers G."/>
            <person name="Karagic N."/>
            <person name="Meyer A."/>
            <person name="Pippel M."/>
            <person name="Reichard M."/>
            <person name="Winkler S."/>
            <person name="Tracey A."/>
            <person name="Sims Y."/>
            <person name="Howe K."/>
            <person name="Rhie A."/>
            <person name="Formenti G."/>
            <person name="Durbin R."/>
            <person name="Fedrigo O."/>
            <person name="Jarvis E.D."/>
        </authorList>
    </citation>
    <scope>NUCLEOTIDE SEQUENCE [LARGE SCALE GENOMIC DNA]</scope>
</reference>
<dbReference type="InterPro" id="IPR020103">
    <property type="entry name" value="PsdUridine_synth_cat_dom_sf"/>
</dbReference>
<dbReference type="FunCoup" id="A0A3P8XS51">
    <property type="interactions" value="863"/>
</dbReference>
<dbReference type="SMR" id="A0A3P8XS51"/>
<dbReference type="GO" id="GO:0003723">
    <property type="term" value="F:RNA binding"/>
    <property type="evidence" value="ECO:0007669"/>
    <property type="project" value="InterPro"/>
</dbReference>
<dbReference type="SUPFAM" id="SSF55120">
    <property type="entry name" value="Pseudouridine synthase"/>
    <property type="match status" value="1"/>
</dbReference>
<comment type="similarity">
    <text evidence="4">Belongs to the pseudouridine synthase RluA family.</text>
</comment>
<dbReference type="Pfam" id="PF00849">
    <property type="entry name" value="PseudoU_synth_2"/>
    <property type="match status" value="1"/>
</dbReference>
<dbReference type="KEGG" id="els:105016857"/>
<comment type="catalytic activity">
    <reaction evidence="8">
        <text>a uridine in tRNA = a pseudouridine in tRNA</text>
        <dbReference type="Rhea" id="RHEA:54572"/>
        <dbReference type="Rhea" id="RHEA-COMP:13339"/>
        <dbReference type="Rhea" id="RHEA-COMP:13934"/>
        <dbReference type="ChEBI" id="CHEBI:65314"/>
        <dbReference type="ChEBI" id="CHEBI:65315"/>
    </reaction>
</comment>
<evidence type="ECO:0000256" key="1">
    <source>
        <dbReference type="ARBA" id="ARBA00001166"/>
    </source>
</evidence>
<evidence type="ECO:0000259" key="11">
    <source>
        <dbReference type="Pfam" id="PF00849"/>
    </source>
</evidence>
<reference evidence="12" key="3">
    <citation type="submission" date="2025-08" db="UniProtKB">
        <authorList>
            <consortium name="Ensembl"/>
        </authorList>
    </citation>
    <scope>IDENTIFICATION</scope>
</reference>
<gene>
    <name evidence="12" type="primary">RPUSD4</name>
</gene>
<evidence type="ECO:0000256" key="5">
    <source>
        <dbReference type="ARBA" id="ARBA00022946"/>
    </source>
</evidence>
<evidence type="ECO:0000256" key="10">
    <source>
        <dbReference type="ARBA" id="ARBA00041563"/>
    </source>
</evidence>
<reference evidence="13" key="1">
    <citation type="journal article" date="2014" name="PLoS ONE">
        <title>The genome and linkage map of the northern pike (Esox lucius): conserved synteny revealed between the salmonid sister group and the Neoteleostei.</title>
        <authorList>
            <person name="Rondeau E.B."/>
            <person name="Minkley D.R."/>
            <person name="Leong J.S."/>
            <person name="Messmer A.M."/>
            <person name="Jantzen J.R."/>
            <person name="von Schalburg K.R."/>
            <person name="Lemon C."/>
            <person name="Bird N.H."/>
            <person name="Koop B.F."/>
        </authorList>
    </citation>
    <scope>NUCLEOTIDE SEQUENCE</scope>
</reference>
<evidence type="ECO:0000256" key="3">
    <source>
        <dbReference type="ARBA" id="ARBA00004173"/>
    </source>
</evidence>
<dbReference type="OMA" id="AKKYWAI"/>